<accession>A0A370HDC9</accession>
<name>A0A370HDC9_9NOCA</name>
<dbReference type="EMBL" id="QQAZ01000001">
    <property type="protein sequence ID" value="RDI55243.1"/>
    <property type="molecule type" value="Genomic_DNA"/>
</dbReference>
<comment type="caution">
    <text evidence="1">The sequence shown here is derived from an EMBL/GenBank/DDBJ whole genome shotgun (WGS) entry which is preliminary data.</text>
</comment>
<reference evidence="1 2" key="1">
    <citation type="submission" date="2018-07" db="EMBL/GenBank/DDBJ databases">
        <title>Genomic Encyclopedia of Type Strains, Phase IV (KMG-IV): sequencing the most valuable type-strain genomes for metagenomic binning, comparative biology and taxonomic classification.</title>
        <authorList>
            <person name="Goeker M."/>
        </authorList>
    </citation>
    <scope>NUCLEOTIDE SEQUENCE [LARGE SCALE GENOMIC DNA]</scope>
    <source>
        <strain evidence="1 2">DSM 44952</strain>
    </source>
</reference>
<evidence type="ECO:0000313" key="2">
    <source>
        <dbReference type="Proteomes" id="UP000255355"/>
    </source>
</evidence>
<organism evidence="1 2">
    <name type="scientific">Nocardia mexicana</name>
    <dbReference type="NCBI Taxonomy" id="279262"/>
    <lineage>
        <taxon>Bacteria</taxon>
        <taxon>Bacillati</taxon>
        <taxon>Actinomycetota</taxon>
        <taxon>Actinomycetes</taxon>
        <taxon>Mycobacteriales</taxon>
        <taxon>Nocardiaceae</taxon>
        <taxon>Nocardia</taxon>
    </lineage>
</organism>
<protein>
    <submittedName>
        <fullName evidence="1">Uncharacterized protein</fullName>
    </submittedName>
</protein>
<sequence length="180" mass="20217">MDRLERRLLSLLDALRQQPTTGNARTVRDAVAALRPTADALDAGSSRQRPVRKLYAYIDAASRDALVDPDARSHAECCDIENGLRAALVASRRDSSVFDLSCVRDDLDRLSDRIDELQPGEREPLHCLLSYVDARNREALELAMRRDWSPPNVVRRFEMDRTRVRSGARPGSVAEPAPPR</sequence>
<dbReference type="Proteomes" id="UP000255355">
    <property type="component" value="Unassembled WGS sequence"/>
</dbReference>
<dbReference type="RefSeq" id="WP_068017215.1">
    <property type="nucleotide sequence ID" value="NZ_QQAZ01000001.1"/>
</dbReference>
<gene>
    <name evidence="1" type="ORF">DFR68_10176</name>
</gene>
<dbReference type="STRING" id="1210089.GCA_001613165_02091"/>
<proteinExistence type="predicted"/>
<evidence type="ECO:0000313" key="1">
    <source>
        <dbReference type="EMBL" id="RDI55243.1"/>
    </source>
</evidence>
<keyword evidence="2" id="KW-1185">Reference proteome</keyword>
<dbReference type="AlphaFoldDB" id="A0A370HDC9"/>
<dbReference type="OrthoDB" id="4544484at2"/>